<dbReference type="PROSITE" id="PS51029">
    <property type="entry name" value="MADF"/>
    <property type="match status" value="1"/>
</dbReference>
<feature type="compositionally biased region" description="Basic and acidic residues" evidence="1">
    <location>
        <begin position="237"/>
        <end position="256"/>
    </location>
</feature>
<feature type="compositionally biased region" description="Polar residues" evidence="1">
    <location>
        <begin position="224"/>
        <end position="235"/>
    </location>
</feature>
<dbReference type="PANTHER" id="PTHR21505">
    <property type="entry name" value="MADF DOMAIN-CONTAINING PROTEIN-RELATED"/>
    <property type="match status" value="1"/>
</dbReference>
<sequence length="256" mass="30124">MVLWSKENVLMLINDYARNKPLWNWFDLQYSNKRFRMKIIRDLARKYNTDVLKLKNKLNSLRSSFFKEHKRIKNMIAAKIPFKPWYAYEALRFLKHYKTRAPFSKTQLSIIRHHAIVPHFAKKSAFNNEPEAAVKSILNLKETSHQHQKNTDHIMEPECVIDEYVNTDLANDHSNQEEAVVGEQEKENSDQGGNDTDRNDVPEHEAINNEINEEDVEVAMLTENADNVNQETQTAEELPKVKERKRRNENSSFAEK</sequence>
<dbReference type="STRING" id="13249.T1HNU4"/>
<name>T1HNU4_RHOPR</name>
<organism evidence="2 3">
    <name type="scientific">Rhodnius prolixus</name>
    <name type="common">Triatomid bug</name>
    <dbReference type="NCBI Taxonomy" id="13249"/>
    <lineage>
        <taxon>Eukaryota</taxon>
        <taxon>Metazoa</taxon>
        <taxon>Ecdysozoa</taxon>
        <taxon>Arthropoda</taxon>
        <taxon>Hexapoda</taxon>
        <taxon>Insecta</taxon>
        <taxon>Pterygota</taxon>
        <taxon>Neoptera</taxon>
        <taxon>Paraneoptera</taxon>
        <taxon>Hemiptera</taxon>
        <taxon>Heteroptera</taxon>
        <taxon>Panheteroptera</taxon>
        <taxon>Cimicomorpha</taxon>
        <taxon>Reduviidae</taxon>
        <taxon>Triatominae</taxon>
        <taxon>Rhodnius</taxon>
    </lineage>
</organism>
<dbReference type="AlphaFoldDB" id="T1HNU4"/>
<dbReference type="HOGENOM" id="CLU_1087086_0_0_1"/>
<dbReference type="VEuPathDB" id="VectorBase:RPRC005718"/>
<proteinExistence type="predicted"/>
<accession>T1HNU4</accession>
<keyword evidence="3" id="KW-1185">Reference proteome</keyword>
<reference evidence="2" key="1">
    <citation type="submission" date="2015-05" db="UniProtKB">
        <authorList>
            <consortium name="EnsemblMetazoa"/>
        </authorList>
    </citation>
    <scope>IDENTIFICATION</scope>
</reference>
<protein>
    <submittedName>
        <fullName evidence="2">MADF domain-containing protein</fullName>
    </submittedName>
</protein>
<evidence type="ECO:0000313" key="2">
    <source>
        <dbReference type="EnsemblMetazoa" id="RPRC005718-PA"/>
    </source>
</evidence>
<feature type="compositionally biased region" description="Basic and acidic residues" evidence="1">
    <location>
        <begin position="183"/>
        <end position="207"/>
    </location>
</feature>
<dbReference type="EMBL" id="ACPB03020135">
    <property type="status" value="NOT_ANNOTATED_CDS"/>
    <property type="molecule type" value="Genomic_DNA"/>
</dbReference>
<dbReference type="SMART" id="SM00595">
    <property type="entry name" value="MADF"/>
    <property type="match status" value="1"/>
</dbReference>
<dbReference type="eggNOG" id="ENOG502SDRG">
    <property type="taxonomic scope" value="Eukaryota"/>
</dbReference>
<dbReference type="InParanoid" id="T1HNU4"/>
<evidence type="ECO:0000256" key="1">
    <source>
        <dbReference type="SAM" id="MobiDB-lite"/>
    </source>
</evidence>
<dbReference type="PANTHER" id="PTHR21505:SF8">
    <property type="entry name" value="DPT-YFP REPRESSOR BY OVEREXPRESSION, ISOFORM D-RELATED"/>
    <property type="match status" value="1"/>
</dbReference>
<dbReference type="InterPro" id="IPR006578">
    <property type="entry name" value="MADF-dom"/>
</dbReference>
<dbReference type="Proteomes" id="UP000015103">
    <property type="component" value="Unassembled WGS sequence"/>
</dbReference>
<feature type="region of interest" description="Disordered" evidence="1">
    <location>
        <begin position="174"/>
        <end position="256"/>
    </location>
</feature>
<dbReference type="EnsemblMetazoa" id="RPRC005718-RA">
    <property type="protein sequence ID" value="RPRC005718-PA"/>
    <property type="gene ID" value="RPRC005718"/>
</dbReference>
<evidence type="ECO:0000313" key="3">
    <source>
        <dbReference type="Proteomes" id="UP000015103"/>
    </source>
</evidence>
<dbReference type="Pfam" id="PF10545">
    <property type="entry name" value="MADF_DNA_bdg"/>
    <property type="match status" value="1"/>
</dbReference>